<comment type="similarity">
    <text evidence="2 12">Belongs to the amiloride-sensitive sodium channel (TC 1.A.6) family.</text>
</comment>
<evidence type="ECO:0008006" key="16">
    <source>
        <dbReference type="Google" id="ProtNLM"/>
    </source>
</evidence>
<keyword evidence="7" id="KW-0915">Sodium</keyword>
<reference evidence="14" key="1">
    <citation type="submission" date="2022-02" db="EMBL/GenBank/DDBJ databases">
        <authorList>
            <person name="King R."/>
        </authorList>
    </citation>
    <scope>NUCLEOTIDE SEQUENCE</scope>
</reference>
<dbReference type="Proteomes" id="UP001153321">
    <property type="component" value="Chromosome 9"/>
</dbReference>
<dbReference type="Gene3D" id="1.10.287.770">
    <property type="entry name" value="YojJ-like"/>
    <property type="match status" value="1"/>
</dbReference>
<dbReference type="EMBL" id="LR824540">
    <property type="protein sequence ID" value="CAH1646891.1"/>
    <property type="molecule type" value="Genomic_DNA"/>
</dbReference>
<keyword evidence="5 12" id="KW-0812">Transmembrane</keyword>
<dbReference type="Pfam" id="PF00858">
    <property type="entry name" value="ASC"/>
    <property type="match status" value="1"/>
</dbReference>
<evidence type="ECO:0000256" key="9">
    <source>
        <dbReference type="ARBA" id="ARBA00023136"/>
    </source>
</evidence>
<evidence type="ECO:0000313" key="14">
    <source>
        <dbReference type="EMBL" id="CAH1646891.1"/>
    </source>
</evidence>
<evidence type="ECO:0000256" key="13">
    <source>
        <dbReference type="SAM" id="Phobius"/>
    </source>
</evidence>
<gene>
    <name evidence="14" type="ORF">SPLIT_LOCUS12242</name>
</gene>
<evidence type="ECO:0000256" key="4">
    <source>
        <dbReference type="ARBA" id="ARBA00022461"/>
    </source>
</evidence>
<keyword evidence="3 12" id="KW-0813">Transport</keyword>
<comment type="subcellular location">
    <subcellularLocation>
        <location evidence="1">Membrane</location>
        <topology evidence="1">Multi-pass membrane protein</topology>
    </subcellularLocation>
</comment>
<feature type="transmembrane region" description="Helical" evidence="13">
    <location>
        <begin position="85"/>
        <end position="106"/>
    </location>
</feature>
<dbReference type="PANTHER" id="PTHR11690:SF240">
    <property type="entry name" value="PICKPOCKET 25-RELATED"/>
    <property type="match status" value="1"/>
</dbReference>
<keyword evidence="10 12" id="KW-0739">Sodium transport</keyword>
<keyword evidence="9 13" id="KW-0472">Membrane</keyword>
<dbReference type="InterPro" id="IPR001873">
    <property type="entry name" value="ENaC"/>
</dbReference>
<evidence type="ECO:0000313" key="15">
    <source>
        <dbReference type="Proteomes" id="UP001153321"/>
    </source>
</evidence>
<dbReference type="GO" id="GO:0005886">
    <property type="term" value="C:plasma membrane"/>
    <property type="evidence" value="ECO:0007669"/>
    <property type="project" value="TreeGrafter"/>
</dbReference>
<dbReference type="Gene3D" id="1.10.287.820">
    <property type="entry name" value="Acid-sensing ion channel domain"/>
    <property type="match status" value="1"/>
</dbReference>
<dbReference type="GO" id="GO:0015280">
    <property type="term" value="F:ligand-gated sodium channel activity"/>
    <property type="evidence" value="ECO:0007669"/>
    <property type="project" value="TreeGrafter"/>
</dbReference>
<keyword evidence="11 12" id="KW-0407">Ion channel</keyword>
<evidence type="ECO:0000256" key="11">
    <source>
        <dbReference type="ARBA" id="ARBA00023303"/>
    </source>
</evidence>
<dbReference type="AlphaFoldDB" id="A0A9P0IGI4"/>
<organism evidence="14 15">
    <name type="scientific">Spodoptera littoralis</name>
    <name type="common">Egyptian cotton leafworm</name>
    <dbReference type="NCBI Taxonomy" id="7109"/>
    <lineage>
        <taxon>Eukaryota</taxon>
        <taxon>Metazoa</taxon>
        <taxon>Ecdysozoa</taxon>
        <taxon>Arthropoda</taxon>
        <taxon>Hexapoda</taxon>
        <taxon>Insecta</taxon>
        <taxon>Pterygota</taxon>
        <taxon>Neoptera</taxon>
        <taxon>Endopterygota</taxon>
        <taxon>Lepidoptera</taxon>
        <taxon>Glossata</taxon>
        <taxon>Ditrysia</taxon>
        <taxon>Noctuoidea</taxon>
        <taxon>Noctuidae</taxon>
        <taxon>Amphipyrinae</taxon>
        <taxon>Spodoptera</taxon>
    </lineage>
</organism>
<evidence type="ECO:0000256" key="5">
    <source>
        <dbReference type="ARBA" id="ARBA00022692"/>
    </source>
</evidence>
<evidence type="ECO:0000256" key="12">
    <source>
        <dbReference type="RuleBase" id="RU000679"/>
    </source>
</evidence>
<proteinExistence type="inferred from homology"/>
<keyword evidence="6 13" id="KW-1133">Transmembrane helix</keyword>
<evidence type="ECO:0000256" key="6">
    <source>
        <dbReference type="ARBA" id="ARBA00022989"/>
    </source>
</evidence>
<keyword evidence="4 12" id="KW-0894">Sodium channel</keyword>
<evidence type="ECO:0000256" key="8">
    <source>
        <dbReference type="ARBA" id="ARBA00023065"/>
    </source>
</evidence>
<feature type="transmembrane region" description="Helical" evidence="13">
    <location>
        <begin position="450"/>
        <end position="477"/>
    </location>
</feature>
<keyword evidence="8 12" id="KW-0406">Ion transport</keyword>
<keyword evidence="15" id="KW-1185">Reference proteome</keyword>
<name>A0A9P0IGI4_SPOLI</name>
<evidence type="ECO:0000256" key="3">
    <source>
        <dbReference type="ARBA" id="ARBA00022448"/>
    </source>
</evidence>
<evidence type="ECO:0000256" key="2">
    <source>
        <dbReference type="ARBA" id="ARBA00007193"/>
    </source>
</evidence>
<protein>
    <recommendedName>
        <fullName evidence="16">Sodium channel protein Nach</fullName>
    </recommendedName>
</protein>
<sequence length="495" mass="57451">MTLRKLLDFRRASLSVGYRKMFFERTLQSQIIQDELSPPKQSIFRSKNRGLPHIILDKGKHYLKLFLETSSIHGLNHLVADKRHLFEIILWFTIILLSGFGSLYLSQMTWSRYQSSPTVVSMDRDMFAWNTTFPCVTVCPNNYIDSRKLDIFLRNSKEENKTRLENFIISLANASYRNFESIPVYPDISPDKYIQLLVNLSVPFKPSLTIGVSNVALSIVPTITEMGLCYAVNSRMAVYNSPEYRDANRWDIINDDTKSLFIHPLDGEVFAQVMNISTSYDVYIHGPQEVPDISTKFQRSAKGYYMKLYVTALTVYTSPEAAKLSINQRRCRFPHENNLKHNSIYTYTMCRMECRIRLCLKYCRCIPHFYRRIGDEQLCDVEGLHCLSKYKDELYKLQDSSGKKVMCGCYPLCDDVNYVLQSNALQEWFLGTNLQWGMVTYPRMRYRRDIIFGFTDVLVAVGGMAGLFLGCSVLSFMEIVYFLTLRLFCYAQTSK</sequence>
<evidence type="ECO:0000256" key="1">
    <source>
        <dbReference type="ARBA" id="ARBA00004141"/>
    </source>
</evidence>
<evidence type="ECO:0000256" key="10">
    <source>
        <dbReference type="ARBA" id="ARBA00023201"/>
    </source>
</evidence>
<evidence type="ECO:0000256" key="7">
    <source>
        <dbReference type="ARBA" id="ARBA00023053"/>
    </source>
</evidence>
<accession>A0A9P0IGI4</accession>
<dbReference type="PANTHER" id="PTHR11690">
    <property type="entry name" value="AMILORIDE-SENSITIVE SODIUM CHANNEL-RELATED"/>
    <property type="match status" value="1"/>
</dbReference>